<keyword evidence="2" id="KW-0812">Transmembrane</keyword>
<sequence>MDITNCAIANANTNANTNSSNLLSQQFNTKNQLDNILNQALNAIKNTPEQQREQNSNILEQKYLDAKTNLQTAPSQVEETKKNYYVYTNGTAYYNNMREDELKKNAKTLSKNISDKFNEETNNAYTMNAYYNTDTINSQNTIELYEEYLKKNSKLENEIKNSHGDIVTNDRKTYYEYDAVDSAKQWHKLLKIVYYILVCAYIISIFVSPNEMSRVKQVGLIVLLVLYPFLMDKLIVDWFVKWFFNYKPSDENVYFTL</sequence>
<keyword evidence="2" id="KW-1133">Transmembrane helix</keyword>
<keyword evidence="1" id="KW-0175">Coiled coil</keyword>
<name>A0A6C0I7H1_9ZZZZ</name>
<evidence type="ECO:0000313" key="3">
    <source>
        <dbReference type="EMBL" id="QHT88540.1"/>
    </source>
</evidence>
<reference evidence="3" key="1">
    <citation type="journal article" date="2020" name="Nature">
        <title>Giant virus diversity and host interactions through global metagenomics.</title>
        <authorList>
            <person name="Schulz F."/>
            <person name="Roux S."/>
            <person name="Paez-Espino D."/>
            <person name="Jungbluth S."/>
            <person name="Walsh D.A."/>
            <person name="Denef V.J."/>
            <person name="McMahon K.D."/>
            <person name="Konstantinidis K.T."/>
            <person name="Eloe-Fadrosh E.A."/>
            <person name="Kyrpides N.C."/>
            <person name="Woyke T."/>
        </authorList>
    </citation>
    <scope>NUCLEOTIDE SEQUENCE</scope>
    <source>
        <strain evidence="3">GVMAG-M-3300023184-51</strain>
    </source>
</reference>
<proteinExistence type="predicted"/>
<keyword evidence="2" id="KW-0472">Membrane</keyword>
<protein>
    <submittedName>
        <fullName evidence="3">Uncharacterized protein</fullName>
    </submittedName>
</protein>
<accession>A0A6C0I7H1</accession>
<organism evidence="3">
    <name type="scientific">viral metagenome</name>
    <dbReference type="NCBI Taxonomy" id="1070528"/>
    <lineage>
        <taxon>unclassified sequences</taxon>
        <taxon>metagenomes</taxon>
        <taxon>organismal metagenomes</taxon>
    </lineage>
</organism>
<feature type="transmembrane region" description="Helical" evidence="2">
    <location>
        <begin position="192"/>
        <end position="208"/>
    </location>
</feature>
<evidence type="ECO:0000256" key="2">
    <source>
        <dbReference type="SAM" id="Phobius"/>
    </source>
</evidence>
<dbReference type="AlphaFoldDB" id="A0A6C0I7H1"/>
<feature type="transmembrane region" description="Helical" evidence="2">
    <location>
        <begin position="220"/>
        <end position="240"/>
    </location>
</feature>
<feature type="coiled-coil region" evidence="1">
    <location>
        <begin position="138"/>
        <end position="165"/>
    </location>
</feature>
<evidence type="ECO:0000256" key="1">
    <source>
        <dbReference type="SAM" id="Coils"/>
    </source>
</evidence>
<dbReference type="EMBL" id="MN740118">
    <property type="protein sequence ID" value="QHT88540.1"/>
    <property type="molecule type" value="Genomic_DNA"/>
</dbReference>